<comment type="caution">
    <text evidence="3">The sequence shown here is derived from an EMBL/GenBank/DDBJ whole genome shotgun (WGS) entry which is preliminary data.</text>
</comment>
<proteinExistence type="predicted"/>
<reference evidence="3 4" key="1">
    <citation type="submission" date="2018-02" db="EMBL/GenBank/DDBJ databases">
        <title>Genomic Reconstructions from Amazon Rainforest and Pasture Soil Reveal Novel Insights into the Physiology of Candidate Phyla in Tropical Sites.</title>
        <authorList>
            <person name="Kroeger M.E."/>
            <person name="Delmont T."/>
            <person name="Eren A.M."/>
            <person name="Guo J."/>
            <person name="Meyer K.M."/>
            <person name="Khan K."/>
            <person name="Rodrigues J.L.M."/>
            <person name="Bohannan B.J.M."/>
            <person name="Tringe S."/>
            <person name="Borges C.D."/>
            <person name="Tiedje J."/>
            <person name="Tsai S.M."/>
            <person name="Nusslein K."/>
        </authorList>
    </citation>
    <scope>NUCLEOTIDE SEQUENCE [LARGE SCALE GENOMIC DNA]</scope>
    <source>
        <strain evidence="3">Amazon FNV 2010 28 9</strain>
    </source>
</reference>
<dbReference type="InterPro" id="IPR036249">
    <property type="entry name" value="Thioredoxin-like_sf"/>
</dbReference>
<feature type="coiled-coil region" evidence="1">
    <location>
        <begin position="255"/>
        <end position="289"/>
    </location>
</feature>
<dbReference type="AlphaFoldDB" id="A0A317JUC9"/>
<sequence length="314" mass="34872">MTFSMLNTIQTKYLKFNAHTISHSNLKLSYIINKHMKKILFASLFTLALSTICATQVHAQVDYASVTEKIHYTYPNAQTQNTKGEWVPIVAPLIKGSQTPTLKMYIYSDLAERFAQQFFMQTFPQLLDKYGSSIQFIYVHDPAGSTEELGIRTEMIGQCAGEQQQFWTNVDSIIAHSSTLQDVNNTTYLQGVDQAKLKQCLDEPIIHGVVATANQDALIAGVQAIPTFIIQKASDPQGYAIKLSGAQNISLFDQAIAEEQGVDSAKQQITQLQQQVASQSQELAASAQQVSLLQTEINALQGFINNLLKLLHLR</sequence>
<evidence type="ECO:0000259" key="2">
    <source>
        <dbReference type="Pfam" id="PF13462"/>
    </source>
</evidence>
<gene>
    <name evidence="3" type="ORF">C5B42_02195</name>
</gene>
<dbReference type="Proteomes" id="UP000246104">
    <property type="component" value="Unassembled WGS sequence"/>
</dbReference>
<dbReference type="Pfam" id="PF13462">
    <property type="entry name" value="Thioredoxin_4"/>
    <property type="match status" value="1"/>
</dbReference>
<accession>A0A317JUC9</accession>
<evidence type="ECO:0000313" key="4">
    <source>
        <dbReference type="Proteomes" id="UP000246104"/>
    </source>
</evidence>
<organism evidence="3 4">
    <name type="scientific">Candidatus Cerribacteria bacterium 'Amazon FNV 2010 28 9'</name>
    <dbReference type="NCBI Taxonomy" id="2081795"/>
    <lineage>
        <taxon>Bacteria</taxon>
        <taxon>Candidatus Cerribacteria</taxon>
    </lineage>
</organism>
<dbReference type="Gene3D" id="3.40.30.10">
    <property type="entry name" value="Glutaredoxin"/>
    <property type="match status" value="1"/>
</dbReference>
<evidence type="ECO:0000256" key="1">
    <source>
        <dbReference type="SAM" id="Coils"/>
    </source>
</evidence>
<keyword evidence="1" id="KW-0175">Coiled coil</keyword>
<dbReference type="SUPFAM" id="SSF52833">
    <property type="entry name" value="Thioredoxin-like"/>
    <property type="match status" value="1"/>
</dbReference>
<name>A0A317JUC9_9BACT</name>
<dbReference type="EMBL" id="PSRQ01000025">
    <property type="protein sequence ID" value="PWU23696.1"/>
    <property type="molecule type" value="Genomic_DNA"/>
</dbReference>
<evidence type="ECO:0000313" key="3">
    <source>
        <dbReference type="EMBL" id="PWU23696.1"/>
    </source>
</evidence>
<dbReference type="InterPro" id="IPR012336">
    <property type="entry name" value="Thioredoxin-like_fold"/>
</dbReference>
<protein>
    <recommendedName>
        <fullName evidence="2">Thioredoxin-like fold domain-containing protein</fullName>
    </recommendedName>
</protein>
<feature type="domain" description="Thioredoxin-like fold" evidence="2">
    <location>
        <begin position="97"/>
        <end position="231"/>
    </location>
</feature>